<accession>A0A1H5XE43</accession>
<gene>
    <name evidence="5" type="ORF">SAMN04489712_103202</name>
</gene>
<proteinExistence type="predicted"/>
<keyword evidence="6" id="KW-1185">Reference proteome</keyword>
<keyword evidence="3" id="KW-0812">Transmembrane</keyword>
<keyword evidence="1" id="KW-0175">Coiled coil</keyword>
<dbReference type="EMBL" id="FNVO01000003">
    <property type="protein sequence ID" value="SEG09700.1"/>
    <property type="molecule type" value="Genomic_DNA"/>
</dbReference>
<evidence type="ECO:0000256" key="1">
    <source>
        <dbReference type="SAM" id="Coils"/>
    </source>
</evidence>
<feature type="coiled-coil region" evidence="1">
    <location>
        <begin position="169"/>
        <end position="240"/>
    </location>
</feature>
<evidence type="ECO:0000256" key="2">
    <source>
        <dbReference type="SAM" id="MobiDB-lite"/>
    </source>
</evidence>
<keyword evidence="3" id="KW-1133">Transmembrane helix</keyword>
<feature type="transmembrane region" description="Helical" evidence="3">
    <location>
        <begin position="286"/>
        <end position="308"/>
    </location>
</feature>
<evidence type="ECO:0000256" key="3">
    <source>
        <dbReference type="SAM" id="Phobius"/>
    </source>
</evidence>
<dbReference type="Proteomes" id="UP000236723">
    <property type="component" value="Unassembled WGS sequence"/>
</dbReference>
<feature type="compositionally biased region" description="Low complexity" evidence="2">
    <location>
        <begin position="43"/>
        <end position="77"/>
    </location>
</feature>
<reference evidence="6" key="1">
    <citation type="submission" date="2016-10" db="EMBL/GenBank/DDBJ databases">
        <authorList>
            <person name="Varghese N."/>
            <person name="Submissions S."/>
        </authorList>
    </citation>
    <scope>NUCLEOTIDE SEQUENCE [LARGE SCALE GENOMIC DNA]</scope>
    <source>
        <strain evidence="6">DSM 43163</strain>
    </source>
</reference>
<dbReference type="Pfam" id="PF14257">
    <property type="entry name" value="DUF4349"/>
    <property type="match status" value="1"/>
</dbReference>
<organism evidence="5 6">
    <name type="scientific">Thermomonospora echinospora</name>
    <dbReference type="NCBI Taxonomy" id="1992"/>
    <lineage>
        <taxon>Bacteria</taxon>
        <taxon>Bacillati</taxon>
        <taxon>Actinomycetota</taxon>
        <taxon>Actinomycetes</taxon>
        <taxon>Streptosporangiales</taxon>
        <taxon>Thermomonosporaceae</taxon>
        <taxon>Thermomonospora</taxon>
    </lineage>
</organism>
<evidence type="ECO:0000313" key="6">
    <source>
        <dbReference type="Proteomes" id="UP000236723"/>
    </source>
</evidence>
<feature type="region of interest" description="Disordered" evidence="2">
    <location>
        <begin position="36"/>
        <end position="94"/>
    </location>
</feature>
<evidence type="ECO:0000259" key="4">
    <source>
        <dbReference type="Pfam" id="PF14257"/>
    </source>
</evidence>
<protein>
    <recommendedName>
        <fullName evidence="4">DUF4349 domain-containing protein</fullName>
    </recommendedName>
</protein>
<evidence type="ECO:0000313" key="5">
    <source>
        <dbReference type="EMBL" id="SEG09700.1"/>
    </source>
</evidence>
<keyword evidence="3" id="KW-0472">Membrane</keyword>
<dbReference type="AlphaFoldDB" id="A0A1H5XE43"/>
<feature type="domain" description="DUF4349" evidence="4">
    <location>
        <begin position="100"/>
        <end position="307"/>
    </location>
</feature>
<dbReference type="PROSITE" id="PS51257">
    <property type="entry name" value="PROKAR_LIPOPROTEIN"/>
    <property type="match status" value="1"/>
</dbReference>
<sequence>MRPTVMSSVKSARSLPGALLVAFLVAPILAGCGGGSLDSASTAQEPAQPQRGAPAAGARDGAGEAAGDGENAAGAPGRLTEQAKPGRPAEQVKLNPAGARAVVYTATLRVRAPNVDRASAQAKQLVTAAGGYVQSESAAAADSADLTFKIPSDRYTATLDQLAGRLGTRMSLTQQAEDVTEEVADVESRVRSAEAALDSFRKLLDRANTVGEVINVEQEIARRQAELESLQARQKSLAHQTGYATVTLELRGPDKGEGAGGDDERGGFLGGLERGWNGLVAIGSGLAVATGTLLPFLAVAAAIGLVVLGVRRLVRARRATG</sequence>
<dbReference type="InterPro" id="IPR025645">
    <property type="entry name" value="DUF4349"/>
</dbReference>
<name>A0A1H5XE43_9ACTN</name>